<dbReference type="AlphaFoldDB" id="A0A7J7E2V6"/>
<dbReference type="SUPFAM" id="SSF53474">
    <property type="entry name" value="alpha/beta-Hydrolases"/>
    <property type="match status" value="1"/>
</dbReference>
<dbReference type="InterPro" id="IPR029058">
    <property type="entry name" value="AB_hydrolase_fold"/>
</dbReference>
<dbReference type="PANTHER" id="PTHR46086:SF17">
    <property type="entry name" value="ALPHA_BETA-HYDROLASES SUPERFAMILY PROTEIN"/>
    <property type="match status" value="1"/>
</dbReference>
<reference evidence="3 4" key="1">
    <citation type="journal article" date="2020" name="Nat. Commun.">
        <title>Genome of Tripterygium wilfordii and identification of cytochrome P450 involved in triptolide biosynthesis.</title>
        <authorList>
            <person name="Tu L."/>
            <person name="Su P."/>
            <person name="Zhang Z."/>
            <person name="Gao L."/>
            <person name="Wang J."/>
            <person name="Hu T."/>
            <person name="Zhou J."/>
            <person name="Zhang Y."/>
            <person name="Zhao Y."/>
            <person name="Liu Y."/>
            <person name="Song Y."/>
            <person name="Tong Y."/>
            <person name="Lu Y."/>
            <person name="Yang J."/>
            <person name="Xu C."/>
            <person name="Jia M."/>
            <person name="Peters R.J."/>
            <person name="Huang L."/>
            <person name="Gao W."/>
        </authorList>
    </citation>
    <scope>NUCLEOTIDE SEQUENCE [LARGE SCALE GENOMIC DNA]</scope>
    <source>
        <strain evidence="4">cv. XIE 37</strain>
        <tissue evidence="3">Leaf</tissue>
    </source>
</reference>
<comment type="caution">
    <text evidence="3">The sequence shown here is derived from an EMBL/GenBank/DDBJ whole genome shotgun (WGS) entry which is preliminary data.</text>
</comment>
<evidence type="ECO:0000313" key="4">
    <source>
        <dbReference type="Proteomes" id="UP000593562"/>
    </source>
</evidence>
<dbReference type="GO" id="GO:0006629">
    <property type="term" value="P:lipid metabolic process"/>
    <property type="evidence" value="ECO:0007669"/>
    <property type="project" value="InterPro"/>
</dbReference>
<sequence length="400" mass="45813">MECDKGLSKRYMNLKPEEVRFVDLFRILFSVNIDNKNFVDSKARKTKEDTFDIRWLIFLSIVAQKLLQFVSKPLSFIGSTLELLLNLLSFNTNIIVLLFNVLRGKVVVPDRESANFKSFVGKTDERTELDANIGRGDGMRYFAALSSMASKVSYENKAYIKAVVEDQWKMELLGSYDFRNDFQDKATTQAFICRDKTKDQDTIVVAFRGTEPFDADAWCTDIDLSWYKFQGAGKIHGGFMKALGMQKCAGWSKEVKKDVNGGGPLAYYTIRDMLREILTENDRTKFIVTGHSLGGALAILFPAVLAFHEEKLLLERLEGVYTFGQPRVGDGKFGNYMEKTFRENGINYYRFVYCNDMVPRVPYDYKGLLFKHFGTCVYHDRRYKGKVSTIVKTISHIGLI</sequence>
<feature type="domain" description="Fungal lipase-type" evidence="2">
    <location>
        <begin position="204"/>
        <end position="364"/>
    </location>
</feature>
<dbReference type="Gene3D" id="3.40.50.1820">
    <property type="entry name" value="alpha/beta hydrolase"/>
    <property type="match status" value="1"/>
</dbReference>
<keyword evidence="1" id="KW-0378">Hydrolase</keyword>
<dbReference type="EMBL" id="JAAARO010000001">
    <property type="protein sequence ID" value="KAF5752863.1"/>
    <property type="molecule type" value="Genomic_DNA"/>
</dbReference>
<accession>A0A7J7E2V6</accession>
<dbReference type="InterPro" id="IPR002921">
    <property type="entry name" value="Fungal_lipase-type"/>
</dbReference>
<dbReference type="CDD" id="cd00519">
    <property type="entry name" value="Lipase_3"/>
    <property type="match status" value="1"/>
</dbReference>
<dbReference type="InParanoid" id="A0A7J7E2V6"/>
<organism evidence="3 4">
    <name type="scientific">Tripterygium wilfordii</name>
    <name type="common">Thunder God vine</name>
    <dbReference type="NCBI Taxonomy" id="458696"/>
    <lineage>
        <taxon>Eukaryota</taxon>
        <taxon>Viridiplantae</taxon>
        <taxon>Streptophyta</taxon>
        <taxon>Embryophyta</taxon>
        <taxon>Tracheophyta</taxon>
        <taxon>Spermatophyta</taxon>
        <taxon>Magnoliopsida</taxon>
        <taxon>eudicotyledons</taxon>
        <taxon>Gunneridae</taxon>
        <taxon>Pentapetalae</taxon>
        <taxon>rosids</taxon>
        <taxon>fabids</taxon>
        <taxon>Celastrales</taxon>
        <taxon>Celastraceae</taxon>
        <taxon>Tripterygium</taxon>
    </lineage>
</organism>
<evidence type="ECO:0000313" key="3">
    <source>
        <dbReference type="EMBL" id="KAF5752863.1"/>
    </source>
</evidence>
<keyword evidence="4" id="KW-1185">Reference proteome</keyword>
<protein>
    <submittedName>
        <fullName evidence="3">Triacylglycerol acidic lipase TAL3</fullName>
    </submittedName>
</protein>
<name>A0A7J7E2V6_TRIWF</name>
<dbReference type="Proteomes" id="UP000593562">
    <property type="component" value="Unassembled WGS sequence"/>
</dbReference>
<gene>
    <name evidence="3" type="ORF">HS088_TW01G00781</name>
</gene>
<proteinExistence type="predicted"/>
<evidence type="ECO:0000259" key="2">
    <source>
        <dbReference type="Pfam" id="PF01764"/>
    </source>
</evidence>
<dbReference type="PANTHER" id="PTHR46086">
    <property type="entry name" value="ALPHA/BETA-HYDROLASES SUPERFAMILY PROTEIN"/>
    <property type="match status" value="1"/>
</dbReference>
<dbReference type="FunCoup" id="A0A7J7E2V6">
    <property type="interactions" value="8"/>
</dbReference>
<dbReference type="GO" id="GO:0004806">
    <property type="term" value="F:triacylglycerol lipase activity"/>
    <property type="evidence" value="ECO:0007669"/>
    <property type="project" value="InterPro"/>
</dbReference>
<evidence type="ECO:0000256" key="1">
    <source>
        <dbReference type="ARBA" id="ARBA00022801"/>
    </source>
</evidence>
<dbReference type="Pfam" id="PF01764">
    <property type="entry name" value="Lipase_3"/>
    <property type="match status" value="1"/>
</dbReference>
<dbReference type="InterPro" id="IPR044819">
    <property type="entry name" value="OBL-like"/>
</dbReference>